<feature type="domain" description="Glycosyltransferase subfamily 4-like N-terminal" evidence="2">
    <location>
        <begin position="10"/>
        <end position="165"/>
    </location>
</feature>
<reference evidence="3 4" key="1">
    <citation type="submission" date="2022-10" db="EMBL/GenBank/DDBJ databases">
        <title>Paucibacter sp. hw1 Genome sequencing.</title>
        <authorList>
            <person name="Park S."/>
        </authorList>
    </citation>
    <scope>NUCLEOTIDE SEQUENCE [LARGE SCALE GENOMIC DNA]</scope>
    <source>
        <strain evidence="4">hw1</strain>
    </source>
</reference>
<accession>A0ABT5KGQ6</accession>
<evidence type="ECO:0000259" key="1">
    <source>
        <dbReference type="Pfam" id="PF00534"/>
    </source>
</evidence>
<keyword evidence="4" id="KW-1185">Reference proteome</keyword>
<gene>
    <name evidence="3" type="ORF">PRZ03_14190</name>
</gene>
<evidence type="ECO:0000259" key="2">
    <source>
        <dbReference type="Pfam" id="PF13579"/>
    </source>
</evidence>
<dbReference type="Gene3D" id="3.40.50.2000">
    <property type="entry name" value="Glycogen Phosphorylase B"/>
    <property type="match status" value="2"/>
</dbReference>
<dbReference type="EMBL" id="JAQQXT010000008">
    <property type="protein sequence ID" value="MDC8772729.1"/>
    <property type="molecule type" value="Genomic_DNA"/>
</dbReference>
<dbReference type="PANTHER" id="PTHR12526">
    <property type="entry name" value="GLYCOSYLTRANSFERASE"/>
    <property type="match status" value="1"/>
</dbReference>
<protein>
    <submittedName>
        <fullName evidence="3">Glycosyltransferase</fullName>
        <ecNumber evidence="3">2.4.-.-</ecNumber>
    </submittedName>
</protein>
<dbReference type="PANTHER" id="PTHR12526:SF627">
    <property type="entry name" value="D-RHAMNOSYLTRANSFERASE WBPZ"/>
    <property type="match status" value="1"/>
</dbReference>
<keyword evidence="3" id="KW-0808">Transferase</keyword>
<dbReference type="InterPro" id="IPR028098">
    <property type="entry name" value="Glyco_trans_4-like_N"/>
</dbReference>
<dbReference type="EC" id="2.4.-.-" evidence="3"/>
<dbReference type="GO" id="GO:0016757">
    <property type="term" value="F:glycosyltransferase activity"/>
    <property type="evidence" value="ECO:0007669"/>
    <property type="project" value="UniProtKB-KW"/>
</dbReference>
<dbReference type="SUPFAM" id="SSF53756">
    <property type="entry name" value="UDP-Glycosyltransferase/glycogen phosphorylase"/>
    <property type="match status" value="1"/>
</dbReference>
<name>A0ABT5KGQ6_9BURK</name>
<dbReference type="InterPro" id="IPR001296">
    <property type="entry name" value="Glyco_trans_1"/>
</dbReference>
<dbReference type="Pfam" id="PF13579">
    <property type="entry name" value="Glyco_trans_4_4"/>
    <property type="match status" value="1"/>
</dbReference>
<sequence>MSKFYPPVLGGIESVAWELVEGLNSNGMRADVLCSNQSWLTVREHFPGDYDVVRAGSVGMFLSTSMSVVMPSLVAEMGRRADILHVHMPDPMAALAVWLARPKCRVVVHWHSDVIRQRRSLVVYEPLQRWLLHRADAVIATSPPYMDASEPLQPWRNKVCVIPIGISDNRPAASADLVQTLRRRYGERRMVFALGRMTYYKGFDILVEAASQLPDDCVVVIGGVGEMLETFKSIARQQGLTAKVQFVGHIPDNELPSYFAACDVFCFSSTVRAEAYGVAMLEAMVMGKPVVATDIAGSGVPWVNQHGVTGLNVCAGESRPLAAALRSLLDDVEMRAALGAGGRKRYEQEFDSKRMTAKTIELYGQLT</sequence>
<feature type="domain" description="Glycosyl transferase family 1" evidence="1">
    <location>
        <begin position="185"/>
        <end position="345"/>
    </location>
</feature>
<evidence type="ECO:0000313" key="3">
    <source>
        <dbReference type="EMBL" id="MDC8772729.1"/>
    </source>
</evidence>
<dbReference type="Proteomes" id="UP001221189">
    <property type="component" value="Unassembled WGS sequence"/>
</dbReference>
<dbReference type="RefSeq" id="WP_273600903.1">
    <property type="nucleotide sequence ID" value="NZ_JAQQXT010000008.1"/>
</dbReference>
<keyword evidence="3" id="KW-0328">Glycosyltransferase</keyword>
<dbReference type="Pfam" id="PF00534">
    <property type="entry name" value="Glycos_transf_1"/>
    <property type="match status" value="1"/>
</dbReference>
<organism evidence="3 4">
    <name type="scientific">Roseateles albus</name>
    <dbReference type="NCBI Taxonomy" id="2987525"/>
    <lineage>
        <taxon>Bacteria</taxon>
        <taxon>Pseudomonadati</taxon>
        <taxon>Pseudomonadota</taxon>
        <taxon>Betaproteobacteria</taxon>
        <taxon>Burkholderiales</taxon>
        <taxon>Sphaerotilaceae</taxon>
        <taxon>Roseateles</taxon>
    </lineage>
</organism>
<proteinExistence type="predicted"/>
<comment type="caution">
    <text evidence="3">The sequence shown here is derived from an EMBL/GenBank/DDBJ whole genome shotgun (WGS) entry which is preliminary data.</text>
</comment>
<evidence type="ECO:0000313" key="4">
    <source>
        <dbReference type="Proteomes" id="UP001221189"/>
    </source>
</evidence>